<dbReference type="InterPro" id="IPR008160">
    <property type="entry name" value="Collagen"/>
</dbReference>
<evidence type="ECO:0000313" key="3">
    <source>
        <dbReference type="EMBL" id="RUS79755.1"/>
    </source>
</evidence>
<dbReference type="Gene3D" id="6.20.200.20">
    <property type="match status" value="1"/>
</dbReference>
<evidence type="ECO:0000313" key="4">
    <source>
        <dbReference type="Proteomes" id="UP000271974"/>
    </source>
</evidence>
<dbReference type="SUPFAM" id="SSF57603">
    <property type="entry name" value="FnI-like domain"/>
    <property type="match status" value="1"/>
</dbReference>
<evidence type="ECO:0000256" key="1">
    <source>
        <dbReference type="SAM" id="MobiDB-lite"/>
    </source>
</evidence>
<dbReference type="InterPro" id="IPR001007">
    <property type="entry name" value="VWF_dom"/>
</dbReference>
<sequence length="152" mass="16060">EVYFPYVEDPCYKCTCKDGDVDCQYLDCADDTVCADGSEPYIVEGECCLQCPDGANEGLPNRVESGTQNQQPGGDKAGPVYSAAMSYAAPGQQGPRGSPGPPGAPGQPGYQGARGESGEPGPPVSCHGNRPYYFCCLFVFKTSNGMHAFSFF</sequence>
<proteinExistence type="predicted"/>
<feature type="domain" description="VWFC" evidence="2">
    <location>
        <begin position="1"/>
        <end position="52"/>
    </location>
</feature>
<dbReference type="Proteomes" id="UP000271974">
    <property type="component" value="Unassembled WGS sequence"/>
</dbReference>
<keyword evidence="4" id="KW-1185">Reference proteome</keyword>
<dbReference type="EMBL" id="RQTK01000429">
    <property type="protein sequence ID" value="RUS79755.1"/>
    <property type="molecule type" value="Genomic_DNA"/>
</dbReference>
<dbReference type="Pfam" id="PF01391">
    <property type="entry name" value="Collagen"/>
    <property type="match status" value="1"/>
</dbReference>
<accession>A0A3S1A0Q0</accession>
<protein>
    <recommendedName>
        <fullName evidence="2">VWFC domain-containing protein</fullName>
    </recommendedName>
</protein>
<feature type="non-terminal residue" evidence="3">
    <location>
        <position position="1"/>
    </location>
</feature>
<reference evidence="3 4" key="1">
    <citation type="submission" date="2019-01" db="EMBL/GenBank/DDBJ databases">
        <title>A draft genome assembly of the solar-powered sea slug Elysia chlorotica.</title>
        <authorList>
            <person name="Cai H."/>
            <person name="Li Q."/>
            <person name="Fang X."/>
            <person name="Li J."/>
            <person name="Curtis N.E."/>
            <person name="Altenburger A."/>
            <person name="Shibata T."/>
            <person name="Feng M."/>
            <person name="Maeda T."/>
            <person name="Schwartz J.A."/>
            <person name="Shigenobu S."/>
            <person name="Lundholm N."/>
            <person name="Nishiyama T."/>
            <person name="Yang H."/>
            <person name="Hasebe M."/>
            <person name="Li S."/>
            <person name="Pierce S.K."/>
            <person name="Wang J."/>
        </authorList>
    </citation>
    <scope>NUCLEOTIDE SEQUENCE [LARGE SCALE GENOMIC DNA]</scope>
    <source>
        <strain evidence="3">EC2010</strain>
        <tissue evidence="3">Whole organism of an adult</tissue>
    </source>
</reference>
<gene>
    <name evidence="3" type="ORF">EGW08_012471</name>
</gene>
<dbReference type="STRING" id="188477.A0A3S1A0Q0"/>
<organism evidence="3 4">
    <name type="scientific">Elysia chlorotica</name>
    <name type="common">Eastern emerald elysia</name>
    <name type="synonym">Sea slug</name>
    <dbReference type="NCBI Taxonomy" id="188477"/>
    <lineage>
        <taxon>Eukaryota</taxon>
        <taxon>Metazoa</taxon>
        <taxon>Spiralia</taxon>
        <taxon>Lophotrochozoa</taxon>
        <taxon>Mollusca</taxon>
        <taxon>Gastropoda</taxon>
        <taxon>Heterobranchia</taxon>
        <taxon>Euthyneura</taxon>
        <taxon>Panpulmonata</taxon>
        <taxon>Sacoglossa</taxon>
        <taxon>Placobranchoidea</taxon>
        <taxon>Plakobranchidae</taxon>
        <taxon>Elysia</taxon>
    </lineage>
</organism>
<evidence type="ECO:0000259" key="2">
    <source>
        <dbReference type="PROSITE" id="PS50184"/>
    </source>
</evidence>
<comment type="caution">
    <text evidence="3">The sequence shown here is derived from an EMBL/GenBank/DDBJ whole genome shotgun (WGS) entry which is preliminary data.</text>
</comment>
<feature type="region of interest" description="Disordered" evidence="1">
    <location>
        <begin position="59"/>
        <end position="122"/>
    </location>
</feature>
<dbReference type="OrthoDB" id="10458449at2759"/>
<dbReference type="AlphaFoldDB" id="A0A3S1A0Q0"/>
<dbReference type="PROSITE" id="PS01208">
    <property type="entry name" value="VWFC_1"/>
    <property type="match status" value="1"/>
</dbReference>
<dbReference type="PROSITE" id="PS50184">
    <property type="entry name" value="VWFC_2"/>
    <property type="match status" value="1"/>
</dbReference>
<name>A0A3S1A0Q0_ELYCH</name>